<evidence type="ECO:0000259" key="5">
    <source>
        <dbReference type="Pfam" id="PF14718"/>
    </source>
</evidence>
<keyword evidence="2 3" id="KW-0732">Signal</keyword>
<gene>
    <name evidence="6" type="ordered locus">Galf_0195</name>
</gene>
<evidence type="ECO:0000256" key="2">
    <source>
        <dbReference type="ARBA" id="ARBA00022729"/>
    </source>
</evidence>
<comment type="similarity">
    <text evidence="1">Belongs to the transglycosylase Slt family.</text>
</comment>
<dbReference type="SUPFAM" id="SSF48435">
    <property type="entry name" value="Bacterial muramidases"/>
    <property type="match status" value="1"/>
</dbReference>
<dbReference type="InterPro" id="IPR012289">
    <property type="entry name" value="Lytic_TGlycosylase_superhlx_L"/>
</dbReference>
<dbReference type="InterPro" id="IPR037061">
    <property type="entry name" value="Lytic_TGlycoase_superhlx_L_sf"/>
</dbReference>
<dbReference type="EMBL" id="CP002159">
    <property type="protein sequence ID" value="ADL54240.1"/>
    <property type="molecule type" value="Genomic_DNA"/>
</dbReference>
<keyword evidence="7" id="KW-1185">Reference proteome</keyword>
<feature type="chain" id="PRO_5003128130" evidence="3">
    <location>
        <begin position="33"/>
        <end position="661"/>
    </location>
</feature>
<evidence type="ECO:0000256" key="3">
    <source>
        <dbReference type="SAM" id="SignalP"/>
    </source>
</evidence>
<dbReference type="Gene3D" id="1.25.20.10">
    <property type="entry name" value="Bacterial muramidases"/>
    <property type="match status" value="1"/>
</dbReference>
<dbReference type="STRING" id="395494.Galf_0195"/>
<evidence type="ECO:0000259" key="4">
    <source>
        <dbReference type="Pfam" id="PF01464"/>
    </source>
</evidence>
<dbReference type="Pfam" id="PF01464">
    <property type="entry name" value="SLT"/>
    <property type="match status" value="1"/>
</dbReference>
<reference evidence="6 7" key="1">
    <citation type="submission" date="2010-08" db="EMBL/GenBank/DDBJ databases">
        <title>Complete sequence of Gallionella capsiferriformans ES-2.</title>
        <authorList>
            <consortium name="US DOE Joint Genome Institute"/>
            <person name="Lucas S."/>
            <person name="Copeland A."/>
            <person name="Lapidus A."/>
            <person name="Cheng J.-F."/>
            <person name="Bruce D."/>
            <person name="Goodwin L."/>
            <person name="Pitluck S."/>
            <person name="Chertkov O."/>
            <person name="Davenport K.W."/>
            <person name="Detter J.C."/>
            <person name="Han C."/>
            <person name="Tapia R."/>
            <person name="Land M."/>
            <person name="Hauser L."/>
            <person name="Chang Y.-J."/>
            <person name="Jeffries C."/>
            <person name="Kyrpides N."/>
            <person name="Ivanova N."/>
            <person name="Mikhailova N."/>
            <person name="Shelobolina E.S."/>
            <person name="Picardal F."/>
            <person name="Roden E."/>
            <person name="Emerson D."/>
            <person name="Woyke T."/>
        </authorList>
    </citation>
    <scope>NUCLEOTIDE SEQUENCE [LARGE SCALE GENOMIC DNA]</scope>
    <source>
        <strain evidence="6 7">ES-2</strain>
    </source>
</reference>
<evidence type="ECO:0000313" key="6">
    <source>
        <dbReference type="EMBL" id="ADL54240.1"/>
    </source>
</evidence>
<accession>D9SIW4</accession>
<feature type="domain" description="Transglycosylase SLT" evidence="4">
    <location>
        <begin position="485"/>
        <end position="591"/>
    </location>
</feature>
<dbReference type="Proteomes" id="UP000001235">
    <property type="component" value="Chromosome"/>
</dbReference>
<feature type="signal peptide" evidence="3">
    <location>
        <begin position="1"/>
        <end position="32"/>
    </location>
</feature>
<sequence length="661" mass="74741" precursor="true">MLINSLVSQPVLMSLIKFLFLLLSLITFNAEAAQDDDFLAARDAFRSGDAAKLATFSQRLRNTPLEVYTAYYQLRMKLDTADISEISAYLARPDDTPMIDKMRSEWLKSLAKKQQWELFERERPRLIAEDTELACYTLQSRIKTRELLSDVRSLWLNAKDQPSNCTVLFDAAISSGVISQQDIWQRMHKALQAGNVSQAKNLAEHLTGSRAIPSGALDRAMDNPGRYLDKQTLDNASLGQRAVALFALQRLARLSPDLAADRWGHLSAHFSDAEQQYFLGWLAFEAARKQDPRARKWFKQAGSSQLTDQQAAWRVRAALRVQDWPEVLAGVNAMTEPQRSESAWRYWSARALQATGHRDEALKIFLPLSAEHTFYGQLSAEELGDTPVLSATPSSYQPGTRELTAMEQLPGIKRAIAMYKMDLRTDAMREWNWLIRNFNDHELITAAEIAKRHEMYDRAINTADKTVLVHDFSLRYLAPYRTAMREHLQENGLEEAWVYGLMRQESRFVTSAKSGVGASGLMQVMPSTARWIAKKLGLKDYRESLLHQLDTNLMLGTYYMKNMLSSLDDSPVLASAAYNAGPGRARRWRSDKPLEGAIYAESIPFDETRDYVKKVMSNTVYYARQFGAPPRSLKARIGTIAARTGDIPLTDDKSPGGSNDR</sequence>
<dbReference type="SUPFAM" id="SSF53955">
    <property type="entry name" value="Lysozyme-like"/>
    <property type="match status" value="1"/>
</dbReference>
<dbReference type="GO" id="GO:0004553">
    <property type="term" value="F:hydrolase activity, hydrolyzing O-glycosyl compounds"/>
    <property type="evidence" value="ECO:0007669"/>
    <property type="project" value="InterPro"/>
</dbReference>
<dbReference type="InterPro" id="IPR008939">
    <property type="entry name" value="Lytic_TGlycosylase_superhlx_U"/>
</dbReference>
<dbReference type="PANTHER" id="PTHR37423:SF5">
    <property type="entry name" value="SOLUBLE LYTIC MUREIN TRANSGLYCOSYLASE"/>
    <property type="match status" value="1"/>
</dbReference>
<feature type="domain" description="Lytic transglycosylase superhelical linker" evidence="5">
    <location>
        <begin position="406"/>
        <end position="463"/>
    </location>
</feature>
<dbReference type="GO" id="GO:0042597">
    <property type="term" value="C:periplasmic space"/>
    <property type="evidence" value="ECO:0007669"/>
    <property type="project" value="InterPro"/>
</dbReference>
<dbReference type="Gene3D" id="1.10.1240.20">
    <property type="entry name" value="Lytic transglycosylase, superhelical linker domain"/>
    <property type="match status" value="1"/>
</dbReference>
<dbReference type="InterPro" id="IPR008258">
    <property type="entry name" value="Transglycosylase_SLT_dom_1"/>
</dbReference>
<protein>
    <submittedName>
        <fullName evidence="6">Lytic transglycosylase catalytic</fullName>
    </submittedName>
</protein>
<evidence type="ECO:0000256" key="1">
    <source>
        <dbReference type="ARBA" id="ARBA00007734"/>
    </source>
</evidence>
<dbReference type="KEGG" id="gca:Galf_0195"/>
<organism evidence="6 7">
    <name type="scientific">Gallionella capsiferriformans (strain ES-2)</name>
    <name type="common">Gallionella ferruginea capsiferriformans (strain ES-2)</name>
    <dbReference type="NCBI Taxonomy" id="395494"/>
    <lineage>
        <taxon>Bacteria</taxon>
        <taxon>Pseudomonadati</taxon>
        <taxon>Pseudomonadota</taxon>
        <taxon>Betaproteobacteria</taxon>
        <taxon>Nitrosomonadales</taxon>
        <taxon>Gallionellaceae</taxon>
        <taxon>Gallionella</taxon>
    </lineage>
</organism>
<dbReference type="HOGENOM" id="CLU_019016_0_0_4"/>
<proteinExistence type="inferred from homology"/>
<dbReference type="AlphaFoldDB" id="D9SIW4"/>
<dbReference type="Gene3D" id="1.10.530.10">
    <property type="match status" value="1"/>
</dbReference>
<name>D9SIW4_GALCS</name>
<dbReference type="PANTHER" id="PTHR37423">
    <property type="entry name" value="SOLUBLE LYTIC MUREIN TRANSGLYCOSYLASE-RELATED"/>
    <property type="match status" value="1"/>
</dbReference>
<evidence type="ECO:0000313" key="7">
    <source>
        <dbReference type="Proteomes" id="UP000001235"/>
    </source>
</evidence>
<dbReference type="Pfam" id="PF14718">
    <property type="entry name" value="SLT_L"/>
    <property type="match status" value="1"/>
</dbReference>
<dbReference type="CDD" id="cd13401">
    <property type="entry name" value="Slt70-like"/>
    <property type="match status" value="1"/>
</dbReference>
<dbReference type="InterPro" id="IPR023346">
    <property type="entry name" value="Lysozyme-like_dom_sf"/>
</dbReference>
<dbReference type="eggNOG" id="COG0741">
    <property type="taxonomic scope" value="Bacteria"/>
</dbReference>
<dbReference type="CAZy" id="GH23">
    <property type="family name" value="Glycoside Hydrolase Family 23"/>
</dbReference>